<dbReference type="AlphaFoldDB" id="A0A926J6R0"/>
<feature type="domain" description="Helicase ATP-binding" evidence="2">
    <location>
        <begin position="1"/>
        <end position="291"/>
    </location>
</feature>
<dbReference type="GO" id="GO:0003677">
    <property type="term" value="F:DNA binding"/>
    <property type="evidence" value="ECO:0007669"/>
    <property type="project" value="InterPro"/>
</dbReference>
<dbReference type="InterPro" id="IPR050742">
    <property type="entry name" value="Helicase_Restrict-Modif_Enz"/>
</dbReference>
<sequence length="897" mass="99967">MTMELKRYQQSALNSLSRFLTRSGAKGPAAAFAEEVARQEEEAQLEGRKLEPRHYETPFADKPDMPYVCLRLPTGGGKTLLATEAIRVGAEFVQKPHPMVLWMVTSDAIKRQTVEALKDVNHPYRQRLDAVTGGRTRVFDIEEFVTLRPSDIGRFTCVIVATIQSFRVTDTTQRKVYAYQEEFEPHFSGLPTEGMELVTASDAAREPLLAGREGTVKFSFANLMYHHRPIMIVDEAHNAVTGLSRDMQARLRPSAIIEFTATPRGVSNVLFSVTAGALKDEEMIKLPIRVRPHDGWEEAVTGAVATRNMLEEKAKREAEFLRPVALYQAQAKNGHPTVEELRRYLVEEKAIPPAWIKVATGDNRELDGVNLRDPNEPTRHVITVQALREGWDCPSAYVLCATQKVASATAVEQLLGRVLRMPYAKRRRDAALNMAYAHVAEPSFAEVAASLRDKLIDMGFTDEEVRQSLRPASVEEDAQGQLFDPDPVAPKPVMTFEIPDSDVARADLAELAEAGAEFIRTDSGTLKVGVKGAVTEAVASTIERHTPEEQRPALRAEIDRHEAQVEAALSPAEKGAAIEVPFLMVEMDGDLFQADTDLIMERVEWSILNHPAQITEAEMSFRRAENVIEIDVEGEKLVYSQTQTTQLPLIGLADPDDATLASSLLQWLDRQCRAADIPPTDLSAWLARIVANLVAERGISARTLIDWQYPLATRIRAKIAEIRAGVRQQAHQVALFDDTAVLGTDPACVARFDAESYANVPTTPTGAFRLRRHLLGADRVPLLDGDLGGEEFQCAWALDSLEEVDLWVRNISKHPASFWLPRVQHRFYPDFIARLTDGRLFVVEYKGEHLATAQDAREKDMLGRLWAEKTGNVFLTVRKMQHGIGVQDQMLNAIRGV</sequence>
<protein>
    <submittedName>
        <fullName evidence="3">DEAD/DEAH box helicase family protein</fullName>
    </submittedName>
</protein>
<dbReference type="PANTHER" id="PTHR47396">
    <property type="entry name" value="TYPE I RESTRICTION ENZYME ECOKI R PROTEIN"/>
    <property type="match status" value="1"/>
</dbReference>
<dbReference type="InterPro" id="IPR014001">
    <property type="entry name" value="Helicase_ATP-bd"/>
</dbReference>
<gene>
    <name evidence="3" type="ORF">H4P12_12480</name>
</gene>
<evidence type="ECO:0000259" key="2">
    <source>
        <dbReference type="SMART" id="SM00487"/>
    </source>
</evidence>
<dbReference type="InterPro" id="IPR006935">
    <property type="entry name" value="Helicase/UvrB_N"/>
</dbReference>
<comment type="caution">
    <text evidence="3">The sequence shown here is derived from an EMBL/GenBank/DDBJ whole genome shotgun (WGS) entry which is preliminary data.</text>
</comment>
<dbReference type="PANTHER" id="PTHR47396:SF1">
    <property type="entry name" value="ATP-DEPENDENT HELICASE IRC3-RELATED"/>
    <property type="match status" value="1"/>
</dbReference>
<dbReference type="InterPro" id="IPR027417">
    <property type="entry name" value="P-loop_NTPase"/>
</dbReference>
<name>A0A926J6R0_9RHOB</name>
<feature type="region of interest" description="Disordered" evidence="1">
    <location>
        <begin position="471"/>
        <end position="490"/>
    </location>
</feature>
<dbReference type="Gene3D" id="3.40.50.300">
    <property type="entry name" value="P-loop containing nucleotide triphosphate hydrolases"/>
    <property type="match status" value="2"/>
</dbReference>
<dbReference type="GO" id="GO:0016787">
    <property type="term" value="F:hydrolase activity"/>
    <property type="evidence" value="ECO:0007669"/>
    <property type="project" value="InterPro"/>
</dbReference>
<keyword evidence="3" id="KW-0378">Hydrolase</keyword>
<dbReference type="SUPFAM" id="SSF52540">
    <property type="entry name" value="P-loop containing nucleoside triphosphate hydrolases"/>
    <property type="match status" value="2"/>
</dbReference>
<dbReference type="GO" id="GO:0004386">
    <property type="term" value="F:helicase activity"/>
    <property type="evidence" value="ECO:0007669"/>
    <property type="project" value="UniProtKB-KW"/>
</dbReference>
<dbReference type="CDD" id="cd18785">
    <property type="entry name" value="SF2_C"/>
    <property type="match status" value="1"/>
</dbReference>
<accession>A0A926J6R0</accession>
<keyword evidence="3" id="KW-0347">Helicase</keyword>
<reference evidence="3" key="1">
    <citation type="submission" date="2020-08" db="EMBL/GenBank/DDBJ databases">
        <title>Paracoccus amoyensis sp. nov., isolated from the surface seawater at coast of Xiamen, Fujian.</title>
        <authorList>
            <person name="Lyu L."/>
        </authorList>
    </citation>
    <scope>NUCLEOTIDE SEQUENCE</scope>
    <source>
        <strain evidence="3">11-3</strain>
    </source>
</reference>
<dbReference type="GO" id="GO:0005524">
    <property type="term" value="F:ATP binding"/>
    <property type="evidence" value="ECO:0007669"/>
    <property type="project" value="InterPro"/>
</dbReference>
<dbReference type="RefSeq" id="WP_166331139.1">
    <property type="nucleotide sequence ID" value="NZ_JACOQL010000003.1"/>
</dbReference>
<dbReference type="GO" id="GO:0005829">
    <property type="term" value="C:cytosol"/>
    <property type="evidence" value="ECO:0007669"/>
    <property type="project" value="TreeGrafter"/>
</dbReference>
<keyword evidence="3" id="KW-0547">Nucleotide-binding</keyword>
<keyword evidence="4" id="KW-1185">Reference proteome</keyword>
<dbReference type="EMBL" id="JACOQL010000003">
    <property type="protein sequence ID" value="MBC9247507.1"/>
    <property type="molecule type" value="Genomic_DNA"/>
</dbReference>
<dbReference type="Pfam" id="PF04851">
    <property type="entry name" value="ResIII"/>
    <property type="match status" value="1"/>
</dbReference>
<keyword evidence="3" id="KW-0067">ATP-binding</keyword>
<evidence type="ECO:0000256" key="1">
    <source>
        <dbReference type="SAM" id="MobiDB-lite"/>
    </source>
</evidence>
<organism evidence="3 4">
    <name type="scientific">Paracoccus amoyensis</name>
    <dbReference type="NCBI Taxonomy" id="2760093"/>
    <lineage>
        <taxon>Bacteria</taxon>
        <taxon>Pseudomonadati</taxon>
        <taxon>Pseudomonadota</taxon>
        <taxon>Alphaproteobacteria</taxon>
        <taxon>Rhodobacterales</taxon>
        <taxon>Paracoccaceae</taxon>
        <taxon>Paracoccus</taxon>
    </lineage>
</organism>
<evidence type="ECO:0000313" key="3">
    <source>
        <dbReference type="EMBL" id="MBC9247507.1"/>
    </source>
</evidence>
<dbReference type="SMART" id="SM00487">
    <property type="entry name" value="DEXDc"/>
    <property type="match status" value="1"/>
</dbReference>
<evidence type="ECO:0000313" key="4">
    <source>
        <dbReference type="Proteomes" id="UP000608594"/>
    </source>
</evidence>
<dbReference type="Proteomes" id="UP000608594">
    <property type="component" value="Unassembled WGS sequence"/>
</dbReference>
<proteinExistence type="predicted"/>